<accession>A0AA35PMM4</accession>
<dbReference type="Proteomes" id="UP001178461">
    <property type="component" value="Chromosome Z"/>
</dbReference>
<name>A0AA35PMM4_9SAUR</name>
<dbReference type="EMBL" id="OX395140">
    <property type="protein sequence ID" value="CAI5794561.1"/>
    <property type="molecule type" value="Genomic_DNA"/>
</dbReference>
<reference evidence="1" key="1">
    <citation type="submission" date="2022-12" db="EMBL/GenBank/DDBJ databases">
        <authorList>
            <person name="Alioto T."/>
            <person name="Alioto T."/>
            <person name="Gomez Garrido J."/>
        </authorList>
    </citation>
    <scope>NUCLEOTIDE SEQUENCE</scope>
</reference>
<keyword evidence="2" id="KW-1185">Reference proteome</keyword>
<gene>
    <name evidence="1" type="ORF">PODLI_1B039947</name>
</gene>
<organism evidence="1 2">
    <name type="scientific">Podarcis lilfordi</name>
    <name type="common">Lilford's wall lizard</name>
    <dbReference type="NCBI Taxonomy" id="74358"/>
    <lineage>
        <taxon>Eukaryota</taxon>
        <taxon>Metazoa</taxon>
        <taxon>Chordata</taxon>
        <taxon>Craniata</taxon>
        <taxon>Vertebrata</taxon>
        <taxon>Euteleostomi</taxon>
        <taxon>Lepidosauria</taxon>
        <taxon>Squamata</taxon>
        <taxon>Bifurcata</taxon>
        <taxon>Unidentata</taxon>
        <taxon>Episquamata</taxon>
        <taxon>Laterata</taxon>
        <taxon>Lacertibaenia</taxon>
        <taxon>Lacertidae</taxon>
        <taxon>Podarcis</taxon>
    </lineage>
</organism>
<protein>
    <submittedName>
        <fullName evidence="1">Uncharacterized protein</fullName>
    </submittedName>
</protein>
<dbReference type="AlphaFoldDB" id="A0AA35PMM4"/>
<proteinExistence type="predicted"/>
<sequence length="103" mass="11133">MFPPTVTLPSSSGVPQMVPSMVSFHPDVPPCFKVLTRFPFRCSSDVSSRGDLPSSPSDVLQMFPSMVTLHPDLPPCFHLLISFHLGFSSTSNPSPSFHGSPTT</sequence>
<evidence type="ECO:0000313" key="1">
    <source>
        <dbReference type="EMBL" id="CAI5794561.1"/>
    </source>
</evidence>
<evidence type="ECO:0000313" key="2">
    <source>
        <dbReference type="Proteomes" id="UP001178461"/>
    </source>
</evidence>